<keyword evidence="9 13" id="KW-0472">Membrane</keyword>
<dbReference type="RefSeq" id="WP_146312859.1">
    <property type="nucleotide sequence ID" value="NZ_VOHE01000005.1"/>
</dbReference>
<reference evidence="16 17" key="1">
    <citation type="submission" date="2019-07" db="EMBL/GenBank/DDBJ databases">
        <title>Luteimonas sp. YD-1 nov., isolated from acidic soil.</title>
        <authorList>
            <person name="Zhou J."/>
        </authorList>
    </citation>
    <scope>NUCLEOTIDE SEQUENCE [LARGE SCALE GENOMIC DNA]</scope>
    <source>
        <strain evidence="16 17">YD-1</strain>
    </source>
</reference>
<keyword evidence="17" id="KW-1185">Reference proteome</keyword>
<keyword evidence="8 13" id="KW-1133">Transmembrane helix</keyword>
<evidence type="ECO:0000259" key="14">
    <source>
        <dbReference type="Pfam" id="PF02096"/>
    </source>
</evidence>
<dbReference type="OrthoDB" id="9780552at2"/>
<dbReference type="CDD" id="cd20070">
    <property type="entry name" value="5TM_YidC_Alb3"/>
    <property type="match status" value="1"/>
</dbReference>
<dbReference type="InterPro" id="IPR028053">
    <property type="entry name" value="Membr_insert_YidC_N"/>
</dbReference>
<keyword evidence="6 13" id="KW-0812">Transmembrane</keyword>
<comment type="subcellular location">
    <subcellularLocation>
        <location evidence="1">Cell inner membrane</location>
        <topology evidence="1">Multi-pass membrane protein</topology>
    </subcellularLocation>
    <subcellularLocation>
        <location evidence="13">Cell membrane</location>
        <topology evidence="13">Multi-pass membrane protein</topology>
    </subcellularLocation>
</comment>
<feature type="domain" description="Membrane insertase YidC N-terminal" evidence="15">
    <location>
        <begin position="82"/>
        <end position="368"/>
    </location>
</feature>
<evidence type="ECO:0000256" key="3">
    <source>
        <dbReference type="ARBA" id="ARBA00015325"/>
    </source>
</evidence>
<evidence type="ECO:0000313" key="16">
    <source>
        <dbReference type="EMBL" id="TWT18292.1"/>
    </source>
</evidence>
<feature type="transmembrane region" description="Helical" evidence="13">
    <location>
        <begin position="485"/>
        <end position="503"/>
    </location>
</feature>
<evidence type="ECO:0000256" key="5">
    <source>
        <dbReference type="ARBA" id="ARBA00022475"/>
    </source>
</evidence>
<keyword evidence="4 13" id="KW-0813">Transport</keyword>
<feature type="transmembrane region" description="Helical" evidence="13">
    <location>
        <begin position="379"/>
        <end position="400"/>
    </location>
</feature>
<evidence type="ECO:0000256" key="1">
    <source>
        <dbReference type="ARBA" id="ARBA00004429"/>
    </source>
</evidence>
<dbReference type="InterPro" id="IPR047196">
    <property type="entry name" value="YidC_ALB_C"/>
</dbReference>
<comment type="similarity">
    <text evidence="2 13">Belongs to the OXA1/ALB3/YidC family. Type 1 subfamily.</text>
</comment>
<keyword evidence="10 13" id="KW-0143">Chaperone</keyword>
<organism evidence="16 17">
    <name type="scientific">Luteimonas wenzhouensis</name>
    <dbReference type="NCBI Taxonomy" id="2599615"/>
    <lineage>
        <taxon>Bacteria</taxon>
        <taxon>Pseudomonadati</taxon>
        <taxon>Pseudomonadota</taxon>
        <taxon>Gammaproteobacteria</taxon>
        <taxon>Lysobacterales</taxon>
        <taxon>Lysobacteraceae</taxon>
        <taxon>Luteimonas</taxon>
    </lineage>
</organism>
<feature type="transmembrane region" description="Helical" evidence="13">
    <location>
        <begin position="442"/>
        <end position="465"/>
    </location>
</feature>
<dbReference type="NCBIfam" id="TIGR03592">
    <property type="entry name" value="yidC_oxa1_cterm"/>
    <property type="match status" value="1"/>
</dbReference>
<dbReference type="GO" id="GO:0032977">
    <property type="term" value="F:membrane insertase activity"/>
    <property type="evidence" value="ECO:0007669"/>
    <property type="project" value="InterPro"/>
</dbReference>
<gene>
    <name evidence="13 16" type="primary">yidC</name>
    <name evidence="16" type="ORF">FQY79_10390</name>
</gene>
<evidence type="ECO:0000256" key="7">
    <source>
        <dbReference type="ARBA" id="ARBA00022927"/>
    </source>
</evidence>
<keyword evidence="5 13" id="KW-1003">Cell membrane</keyword>
<dbReference type="NCBIfam" id="TIGR03593">
    <property type="entry name" value="yidC_nterm"/>
    <property type="match status" value="1"/>
</dbReference>
<dbReference type="InterPro" id="IPR001708">
    <property type="entry name" value="YidC/ALB3/OXA1/COX18"/>
</dbReference>
<evidence type="ECO:0000256" key="9">
    <source>
        <dbReference type="ARBA" id="ARBA00023136"/>
    </source>
</evidence>
<protein>
    <recommendedName>
        <fullName evidence="3 13">Membrane protein insertase YidC</fullName>
    </recommendedName>
    <alternativeName>
        <fullName evidence="12 13">Foldase YidC</fullName>
    </alternativeName>
    <alternativeName>
        <fullName evidence="11 13">Membrane integrase YidC</fullName>
    </alternativeName>
    <alternativeName>
        <fullName evidence="13">Membrane protein YidC</fullName>
    </alternativeName>
</protein>
<dbReference type="Gene3D" id="2.70.98.90">
    <property type="match status" value="1"/>
</dbReference>
<comment type="function">
    <text evidence="13">Required for the insertion and/or proper folding and/or complex formation of integral membrane proteins into the membrane. Involved in integration of membrane proteins that insert both dependently and independently of the Sec translocase complex, as well as at least some lipoproteins. Aids folding of multispanning membrane proteins.</text>
</comment>
<dbReference type="PANTHER" id="PTHR12428:SF65">
    <property type="entry name" value="CYTOCHROME C OXIDASE ASSEMBLY PROTEIN COX18, MITOCHONDRIAL"/>
    <property type="match status" value="1"/>
</dbReference>
<dbReference type="Proteomes" id="UP000315949">
    <property type="component" value="Unassembled WGS sequence"/>
</dbReference>
<dbReference type="PRINTS" id="PR01900">
    <property type="entry name" value="YIDCPROTEIN"/>
</dbReference>
<dbReference type="GO" id="GO:0005886">
    <property type="term" value="C:plasma membrane"/>
    <property type="evidence" value="ECO:0007669"/>
    <property type="project" value="UniProtKB-SubCell"/>
</dbReference>
<dbReference type="EMBL" id="VOHE01000005">
    <property type="protein sequence ID" value="TWT18292.1"/>
    <property type="molecule type" value="Genomic_DNA"/>
</dbReference>
<feature type="transmembrane region" description="Helical" evidence="13">
    <location>
        <begin position="524"/>
        <end position="544"/>
    </location>
</feature>
<dbReference type="PRINTS" id="PR00701">
    <property type="entry name" value="60KDINNERMP"/>
</dbReference>
<proteinExistence type="inferred from homology"/>
<accession>A0A5C5TY91</accession>
<dbReference type="InterPro" id="IPR038221">
    <property type="entry name" value="YidC_periplasmic_sf"/>
</dbReference>
<evidence type="ECO:0000256" key="2">
    <source>
        <dbReference type="ARBA" id="ARBA00010527"/>
    </source>
</evidence>
<dbReference type="CDD" id="cd19961">
    <property type="entry name" value="EcYidC-like_peri"/>
    <property type="match status" value="1"/>
</dbReference>
<sequence>MNQTRTFLILAWLMVAVLLWMEWNKEQSTPLAPPPAAQAAADVPAAVPSAPAAAPAGVPDAPAVAPAGAQAESHAAPASGVVEVETDVLRLLVDGGSVLRAELLAYPQTRDPGSPPVVLFDNSGTSFYAAQSGWVSAGGAAPNHLQGFVPAGDKRRLALAPGQDELVVPFVWQGPDGVSIRRSYVLSRGQYAITVRDEIVNAGGEPWQGFAYRQLMRGSPNVKRGMTNPESFSLTGATWFGDSQGYLRRWFSDYEDGAVNATDTNTWIAFVQHHFFGAWLPGEAAGARNAITLDTDRSSGAPRYLIREMASEPVVVAPGQQATASARLWVGPKLVNQIKAQQVPGLERVVDYSRFSVMAWLGEGLFWVLEKLHRLFGNWGWAIVGLVLLVKVLLFPLANAQYKSMAKMRKFQPRMQQLKERYGDDRQKFQVAMMELYKKEKINPVGGCLPVLLQMPIFFALYWVLLESVELRHAPWIGWIQDLTARDPWFILPVINVAVMWATQKLSPMTGMDPMQQRMMQMMPIVFGVMMVFFPAGLVLYWVVNGGLGLLQQWYMLRKYADAPARA</sequence>
<dbReference type="PANTHER" id="PTHR12428">
    <property type="entry name" value="OXA1"/>
    <property type="match status" value="1"/>
</dbReference>
<dbReference type="Pfam" id="PF02096">
    <property type="entry name" value="60KD_IMP"/>
    <property type="match status" value="1"/>
</dbReference>
<evidence type="ECO:0000256" key="13">
    <source>
        <dbReference type="HAMAP-Rule" id="MF_01810"/>
    </source>
</evidence>
<dbReference type="GO" id="GO:0015031">
    <property type="term" value="P:protein transport"/>
    <property type="evidence" value="ECO:0007669"/>
    <property type="project" value="UniProtKB-KW"/>
</dbReference>
<dbReference type="InterPro" id="IPR028055">
    <property type="entry name" value="YidC/Oxa/ALB_C"/>
</dbReference>
<dbReference type="Pfam" id="PF14849">
    <property type="entry name" value="YidC_periplas"/>
    <property type="match status" value="1"/>
</dbReference>
<evidence type="ECO:0000256" key="8">
    <source>
        <dbReference type="ARBA" id="ARBA00022989"/>
    </source>
</evidence>
<name>A0A5C5TY91_9GAMM</name>
<comment type="caution">
    <text evidence="16">The sequence shown here is derived from an EMBL/GenBank/DDBJ whole genome shotgun (WGS) entry which is preliminary data.</text>
</comment>
<comment type="subunit">
    <text evidence="13">Interacts with the Sec translocase complex via SecD. Specifically interacts with transmembrane segments of nascent integral membrane proteins during membrane integration.</text>
</comment>
<evidence type="ECO:0000313" key="17">
    <source>
        <dbReference type="Proteomes" id="UP000315949"/>
    </source>
</evidence>
<keyword evidence="7 13" id="KW-0653">Protein transport</keyword>
<evidence type="ECO:0000256" key="4">
    <source>
        <dbReference type="ARBA" id="ARBA00022448"/>
    </source>
</evidence>
<evidence type="ECO:0000259" key="15">
    <source>
        <dbReference type="Pfam" id="PF14849"/>
    </source>
</evidence>
<dbReference type="InterPro" id="IPR019998">
    <property type="entry name" value="Membr_insert_YidC"/>
</dbReference>
<feature type="domain" description="Membrane insertase YidC/Oxa/ALB C-terminal" evidence="14">
    <location>
        <begin position="379"/>
        <end position="556"/>
    </location>
</feature>
<evidence type="ECO:0000256" key="12">
    <source>
        <dbReference type="ARBA" id="ARBA00033342"/>
    </source>
</evidence>
<evidence type="ECO:0000256" key="10">
    <source>
        <dbReference type="ARBA" id="ARBA00023186"/>
    </source>
</evidence>
<dbReference type="NCBIfam" id="NF002352">
    <property type="entry name" value="PRK01318.1-3"/>
    <property type="match status" value="1"/>
</dbReference>
<evidence type="ECO:0000256" key="6">
    <source>
        <dbReference type="ARBA" id="ARBA00022692"/>
    </source>
</evidence>
<dbReference type="AlphaFoldDB" id="A0A5C5TY91"/>
<evidence type="ECO:0000256" key="11">
    <source>
        <dbReference type="ARBA" id="ARBA00033245"/>
    </source>
</evidence>
<dbReference type="GO" id="GO:0051205">
    <property type="term" value="P:protein insertion into membrane"/>
    <property type="evidence" value="ECO:0007669"/>
    <property type="project" value="TreeGrafter"/>
</dbReference>
<dbReference type="HAMAP" id="MF_01810">
    <property type="entry name" value="YidC_type1"/>
    <property type="match status" value="1"/>
</dbReference>